<proteinExistence type="predicted"/>
<dbReference type="InterPro" id="IPR008565">
    <property type="entry name" value="TtsA-like_GH18_dom"/>
</dbReference>
<dbReference type="Pfam" id="PF09374">
    <property type="entry name" value="PG_binding_3"/>
    <property type="match status" value="1"/>
</dbReference>
<evidence type="ECO:0000259" key="2">
    <source>
        <dbReference type="Pfam" id="PF09374"/>
    </source>
</evidence>
<sequence>MTTISFDSGTAIGAPVPGRLFPAALGIVLAWEGGGQVTDDPLDPGGITRWGISLAFLRRVDPQANPAQIRKLTRDDAAALYAAQFWQPLRADLLPPALALFAFDTAVNLGVPRAARLLQQAVGTAPDGVIGPRSLSAAAAVAERPQRLTDALGEMAVGRVQIYVTRPGFPRFGRGWMRRVFDLHARALVLTGPRGVEREAV</sequence>
<gene>
    <name evidence="3" type="ORF">GCM10011505_18980</name>
</gene>
<protein>
    <submittedName>
        <fullName evidence="3">Uncharacterized protein</fullName>
    </submittedName>
</protein>
<dbReference type="CDD" id="cd13926">
    <property type="entry name" value="N-acetylmuramidase_GH108"/>
    <property type="match status" value="1"/>
</dbReference>
<comment type="caution">
    <text evidence="3">The sequence shown here is derived from an EMBL/GenBank/DDBJ whole genome shotgun (WGS) entry which is preliminary data.</text>
</comment>
<reference evidence="4" key="1">
    <citation type="journal article" date="2019" name="Int. J. Syst. Evol. Microbiol.">
        <title>The Global Catalogue of Microorganisms (GCM) 10K type strain sequencing project: providing services to taxonomists for standard genome sequencing and annotation.</title>
        <authorList>
            <consortium name="The Broad Institute Genomics Platform"/>
            <consortium name="The Broad Institute Genome Sequencing Center for Infectious Disease"/>
            <person name="Wu L."/>
            <person name="Ma J."/>
        </authorList>
    </citation>
    <scope>NUCLEOTIDE SEQUENCE [LARGE SCALE GENOMIC DNA]</scope>
    <source>
        <strain evidence="4">CGMCC 1.10188</strain>
    </source>
</reference>
<evidence type="ECO:0000313" key="3">
    <source>
        <dbReference type="EMBL" id="GGB37668.1"/>
    </source>
</evidence>
<name>A0ABQ1IEQ8_9PROT</name>
<accession>A0ABQ1IEQ8</accession>
<evidence type="ECO:0000313" key="4">
    <source>
        <dbReference type="Proteomes" id="UP000603352"/>
    </source>
</evidence>
<dbReference type="Pfam" id="PF05838">
    <property type="entry name" value="Glyco_hydro_108"/>
    <property type="match status" value="1"/>
</dbReference>
<dbReference type="EMBL" id="BMDZ01000017">
    <property type="protein sequence ID" value="GGB37668.1"/>
    <property type="molecule type" value="Genomic_DNA"/>
</dbReference>
<evidence type="ECO:0000259" key="1">
    <source>
        <dbReference type="Pfam" id="PF05838"/>
    </source>
</evidence>
<organism evidence="3 4">
    <name type="scientific">Tistrella bauzanensis</name>
    <dbReference type="NCBI Taxonomy" id="657419"/>
    <lineage>
        <taxon>Bacteria</taxon>
        <taxon>Pseudomonadati</taxon>
        <taxon>Pseudomonadota</taxon>
        <taxon>Alphaproteobacteria</taxon>
        <taxon>Geminicoccales</taxon>
        <taxon>Geminicoccaceae</taxon>
        <taxon>Tistrella</taxon>
    </lineage>
</organism>
<dbReference type="RefSeq" id="WP_188577159.1">
    <property type="nucleotide sequence ID" value="NZ_BMDZ01000017.1"/>
</dbReference>
<dbReference type="SUPFAM" id="SSF53955">
    <property type="entry name" value="Lysozyme-like"/>
    <property type="match status" value="1"/>
</dbReference>
<feature type="domain" description="Peptidoglycan binding" evidence="2">
    <location>
        <begin position="114"/>
        <end position="179"/>
    </location>
</feature>
<dbReference type="InterPro" id="IPR018537">
    <property type="entry name" value="Peptidoglycan-bd_3"/>
</dbReference>
<dbReference type="InterPro" id="IPR023346">
    <property type="entry name" value="Lysozyme-like_dom_sf"/>
</dbReference>
<dbReference type="Proteomes" id="UP000603352">
    <property type="component" value="Unassembled WGS sequence"/>
</dbReference>
<keyword evidence="4" id="KW-1185">Reference proteome</keyword>
<feature type="domain" description="TtsA-like Glycoside hydrolase family 108" evidence="1">
    <location>
        <begin position="27"/>
        <end position="110"/>
    </location>
</feature>
<dbReference type="Gene3D" id="1.20.141.10">
    <property type="entry name" value="Chitosanase, subunit A, domain 1"/>
    <property type="match status" value="1"/>
</dbReference>